<feature type="transmembrane region" description="Helical" evidence="1">
    <location>
        <begin position="95"/>
        <end position="117"/>
    </location>
</feature>
<comment type="caution">
    <text evidence="2">The sequence shown here is derived from an EMBL/GenBank/DDBJ whole genome shotgun (WGS) entry which is preliminary data.</text>
</comment>
<proteinExistence type="predicted"/>
<evidence type="ECO:0000313" key="2">
    <source>
        <dbReference type="EMBL" id="OJF14327.1"/>
    </source>
</evidence>
<gene>
    <name evidence="2" type="ORF">BG844_10390</name>
</gene>
<keyword evidence="1" id="KW-0472">Membrane</keyword>
<keyword evidence="1" id="KW-0812">Transmembrane</keyword>
<accession>A0A1K0FNB6</accession>
<feature type="transmembrane region" description="Helical" evidence="1">
    <location>
        <begin position="39"/>
        <end position="63"/>
    </location>
</feature>
<organism evidence="2 3">
    <name type="scientific">Couchioplanes caeruleus subsp. caeruleus</name>
    <dbReference type="NCBI Taxonomy" id="56427"/>
    <lineage>
        <taxon>Bacteria</taxon>
        <taxon>Bacillati</taxon>
        <taxon>Actinomycetota</taxon>
        <taxon>Actinomycetes</taxon>
        <taxon>Micromonosporales</taxon>
        <taxon>Micromonosporaceae</taxon>
        <taxon>Couchioplanes</taxon>
    </lineage>
</organism>
<dbReference type="AlphaFoldDB" id="A0A1K0FNB6"/>
<dbReference type="Proteomes" id="UP000182486">
    <property type="component" value="Unassembled WGS sequence"/>
</dbReference>
<evidence type="ECO:0000313" key="3">
    <source>
        <dbReference type="Proteomes" id="UP000182486"/>
    </source>
</evidence>
<name>A0A1K0FNB6_9ACTN</name>
<feature type="transmembrane region" description="Helical" evidence="1">
    <location>
        <begin position="70"/>
        <end position="89"/>
    </location>
</feature>
<keyword evidence="3" id="KW-1185">Reference proteome</keyword>
<evidence type="ECO:0000256" key="1">
    <source>
        <dbReference type="SAM" id="Phobius"/>
    </source>
</evidence>
<dbReference type="EMBL" id="MEIA01000102">
    <property type="protein sequence ID" value="OJF14327.1"/>
    <property type="molecule type" value="Genomic_DNA"/>
</dbReference>
<sequence>MHDVTLEIEGPPLTRGAVVHRTAQEKRDDRRAAARRTEAALHVLLVTLVWLVSVPFLLGWALLGPERSPGTLLFAALLTVVLPFSGAVIATRNGLYFTGGAYAMLTLAMVLPAISMVRAG</sequence>
<keyword evidence="1" id="KW-1133">Transmembrane helix</keyword>
<protein>
    <submittedName>
        <fullName evidence="2">Uncharacterized protein</fullName>
    </submittedName>
</protein>
<reference evidence="2 3" key="1">
    <citation type="submission" date="2016-09" db="EMBL/GenBank/DDBJ databases">
        <title>Couchioplanes caeruleus draft genome sequence.</title>
        <authorList>
            <person name="Sheehan J."/>
            <person name="Caffrey P."/>
        </authorList>
    </citation>
    <scope>NUCLEOTIDE SEQUENCE [LARGE SCALE GENOMIC DNA]</scope>
    <source>
        <strain evidence="2 3">DSM 43634</strain>
    </source>
</reference>